<accession>A0A914R1V7</accession>
<name>A0A914R1V7_9BILA</name>
<evidence type="ECO:0000313" key="2">
    <source>
        <dbReference type="Proteomes" id="UP000887578"/>
    </source>
</evidence>
<dbReference type="Proteomes" id="UP000887578">
    <property type="component" value="Unplaced"/>
</dbReference>
<feature type="coiled-coil region" evidence="1">
    <location>
        <begin position="48"/>
        <end position="128"/>
    </location>
</feature>
<protein>
    <submittedName>
        <fullName evidence="3">GRIP domain-containing protein</fullName>
    </submittedName>
</protein>
<evidence type="ECO:0000256" key="1">
    <source>
        <dbReference type="SAM" id="Coils"/>
    </source>
</evidence>
<keyword evidence="2" id="KW-1185">Reference proteome</keyword>
<keyword evidence="1" id="KW-0175">Coiled coil</keyword>
<organism evidence="2 3">
    <name type="scientific">Panagrolaimus davidi</name>
    <dbReference type="NCBI Taxonomy" id="227884"/>
    <lineage>
        <taxon>Eukaryota</taxon>
        <taxon>Metazoa</taxon>
        <taxon>Ecdysozoa</taxon>
        <taxon>Nematoda</taxon>
        <taxon>Chromadorea</taxon>
        <taxon>Rhabditida</taxon>
        <taxon>Tylenchina</taxon>
        <taxon>Panagrolaimomorpha</taxon>
        <taxon>Panagrolaimoidea</taxon>
        <taxon>Panagrolaimidae</taxon>
        <taxon>Panagrolaimus</taxon>
    </lineage>
</organism>
<dbReference type="AlphaFoldDB" id="A0A914R1V7"/>
<proteinExistence type="predicted"/>
<sequence length="203" mass="23691">MDVLLSNSEPNIYEEWKSTEQMNSSINEKHSFETLPKVDLQDELSIVQEAFQKQVSALKAKNAELEKALASKNKLLRHQPLSRSQEAIAPVPNLNEQKEKLAMLEREVKLYEKKIRDMEDERQTMNLVMFQKGQQAAKHDLTEDKRIDELTEDRIVLKFLHDAFYYYLLNRGNTKEHLNAIMTMLNFTSAQKDEVGKRRGNSH</sequence>
<evidence type="ECO:0000313" key="3">
    <source>
        <dbReference type="WBParaSite" id="PDA_v2.g8488.t1"/>
    </source>
</evidence>
<dbReference type="WBParaSite" id="PDA_v2.g8488.t1">
    <property type="protein sequence ID" value="PDA_v2.g8488.t1"/>
    <property type="gene ID" value="PDA_v2.g8488"/>
</dbReference>
<reference evidence="3" key="1">
    <citation type="submission" date="2022-11" db="UniProtKB">
        <authorList>
            <consortium name="WormBaseParasite"/>
        </authorList>
    </citation>
    <scope>IDENTIFICATION</scope>
</reference>